<reference evidence="2" key="1">
    <citation type="submission" date="2022-09" db="EMBL/GenBank/DDBJ databases">
        <title>Fusarium specimens isolated from Avocado Roots.</title>
        <authorList>
            <person name="Stajich J."/>
            <person name="Roper C."/>
            <person name="Heimlech-Rivalta G."/>
        </authorList>
    </citation>
    <scope>NUCLEOTIDE SEQUENCE</scope>
    <source>
        <strain evidence="2">CF00095</strain>
    </source>
</reference>
<sequence>MGYPAIREGRVSKACGKALRTEIECHTYIPHMNSNHYQKWVGDVELANRICTDTCSDSLRSWNDTVTKDCAEDMNSSDSDARLAPILALLTINHKWQGFNETCVKDDESGRYCQEILDTFSEINYYHHDRPLEELCHPCYGKVLDVMSKSFLWYDPDDVLSTWSTEGLYWRRELELTPTQRNTEGPTPDGPTDPGLPYNCTFFQTINLPLHYCQLWPSAWGLTVEEFVEYNPTVKNDCSGIQFGHSYCVEVNNGLPRKEGSPQVMTTEVVESQPNAVKDPSSSRGTLKDGYMEPFEGGKQVVLEKGREFMG</sequence>
<dbReference type="InterPro" id="IPR036779">
    <property type="entry name" value="LysM_dom_sf"/>
</dbReference>
<proteinExistence type="inferred from homology"/>
<dbReference type="EMBL" id="JAOQBH010000004">
    <property type="protein sequence ID" value="KAJ4137156.1"/>
    <property type="molecule type" value="Genomic_DNA"/>
</dbReference>
<evidence type="ECO:0000256" key="1">
    <source>
        <dbReference type="ARBA" id="ARBA00044955"/>
    </source>
</evidence>
<accession>A0ABQ8RK94</accession>
<name>A0ABQ8RK94_FUSEQ</name>
<gene>
    <name evidence="2" type="ORF">NW768_002737</name>
</gene>
<evidence type="ECO:0000313" key="2">
    <source>
        <dbReference type="EMBL" id="KAJ4137156.1"/>
    </source>
</evidence>
<dbReference type="Gene3D" id="3.10.350.10">
    <property type="entry name" value="LysM domain"/>
    <property type="match status" value="1"/>
</dbReference>
<comment type="caution">
    <text evidence="2">The sequence shown here is derived from an EMBL/GenBank/DDBJ whole genome shotgun (WGS) entry which is preliminary data.</text>
</comment>
<keyword evidence="3" id="KW-1185">Reference proteome</keyword>
<evidence type="ECO:0000313" key="3">
    <source>
        <dbReference type="Proteomes" id="UP001152024"/>
    </source>
</evidence>
<evidence type="ECO:0008006" key="4">
    <source>
        <dbReference type="Google" id="ProtNLM"/>
    </source>
</evidence>
<comment type="similarity">
    <text evidence="1">Belongs to the secreted LysM effector family.</text>
</comment>
<dbReference type="Proteomes" id="UP001152024">
    <property type="component" value="Unassembled WGS sequence"/>
</dbReference>
<protein>
    <recommendedName>
        <fullName evidence="4">LysM domain-containing protein</fullName>
    </recommendedName>
</protein>
<organism evidence="2 3">
    <name type="scientific">Fusarium equiseti</name>
    <name type="common">Fusarium scirpi</name>
    <dbReference type="NCBI Taxonomy" id="61235"/>
    <lineage>
        <taxon>Eukaryota</taxon>
        <taxon>Fungi</taxon>
        <taxon>Dikarya</taxon>
        <taxon>Ascomycota</taxon>
        <taxon>Pezizomycotina</taxon>
        <taxon>Sordariomycetes</taxon>
        <taxon>Hypocreomycetidae</taxon>
        <taxon>Hypocreales</taxon>
        <taxon>Nectriaceae</taxon>
        <taxon>Fusarium</taxon>
        <taxon>Fusarium incarnatum-equiseti species complex</taxon>
    </lineage>
</organism>